<dbReference type="GO" id="GO:0035251">
    <property type="term" value="F:UDP-glucosyltransferase activity"/>
    <property type="evidence" value="ECO:0007669"/>
    <property type="project" value="TreeGrafter"/>
</dbReference>
<dbReference type="EnsemblMetazoa" id="MESCA001904-RA">
    <property type="protein sequence ID" value="MESCA001904-PA"/>
    <property type="gene ID" value="MESCA001904"/>
</dbReference>
<evidence type="ECO:0000256" key="3">
    <source>
        <dbReference type="ARBA" id="ARBA00010118"/>
    </source>
</evidence>
<dbReference type="PANTHER" id="PTHR12203">
    <property type="entry name" value="KDEL LYS-ASP-GLU-LEU CONTAINING - RELATED"/>
    <property type="match status" value="1"/>
</dbReference>
<dbReference type="SMART" id="SM00672">
    <property type="entry name" value="CAP10"/>
    <property type="match status" value="1"/>
</dbReference>
<comment type="pathway">
    <text evidence="2">Protein modification; protein glycosylation.</text>
</comment>
<evidence type="ECO:0000313" key="8">
    <source>
        <dbReference type="EnsemblMetazoa" id="MESCA001904-PA"/>
    </source>
</evidence>
<dbReference type="AlphaFoldDB" id="T1GEY0"/>
<evidence type="ECO:0000256" key="6">
    <source>
        <dbReference type="ARBA" id="ARBA00045690"/>
    </source>
</evidence>
<dbReference type="InterPro" id="IPR006598">
    <property type="entry name" value="CAP10"/>
</dbReference>
<keyword evidence="4" id="KW-0328">Glycosyltransferase</keyword>
<accession>T1GEY0</accession>
<dbReference type="HOGENOM" id="CLU_041919_1_0_1"/>
<dbReference type="GO" id="GO:0045747">
    <property type="term" value="P:positive regulation of Notch signaling pathway"/>
    <property type="evidence" value="ECO:0007669"/>
    <property type="project" value="TreeGrafter"/>
</dbReference>
<proteinExistence type="inferred from homology"/>
<comment type="subcellular location">
    <subcellularLocation>
        <location evidence="1">Endoplasmic reticulum lumen</location>
    </subcellularLocation>
</comment>
<protein>
    <recommendedName>
        <fullName evidence="7">Glycosyl transferase CAP10 domain-containing protein</fullName>
    </recommendedName>
</protein>
<dbReference type="STRING" id="36166.T1GEY0"/>
<organism evidence="8 9">
    <name type="scientific">Megaselia scalaris</name>
    <name type="common">Humpbacked fly</name>
    <name type="synonym">Phora scalaris</name>
    <dbReference type="NCBI Taxonomy" id="36166"/>
    <lineage>
        <taxon>Eukaryota</taxon>
        <taxon>Metazoa</taxon>
        <taxon>Ecdysozoa</taxon>
        <taxon>Arthropoda</taxon>
        <taxon>Hexapoda</taxon>
        <taxon>Insecta</taxon>
        <taxon>Pterygota</taxon>
        <taxon>Neoptera</taxon>
        <taxon>Endopterygota</taxon>
        <taxon>Diptera</taxon>
        <taxon>Brachycera</taxon>
        <taxon>Muscomorpha</taxon>
        <taxon>Platypezoidea</taxon>
        <taxon>Phoridae</taxon>
        <taxon>Megaseliini</taxon>
        <taxon>Megaselia</taxon>
    </lineage>
</organism>
<dbReference type="InterPro" id="IPR051091">
    <property type="entry name" value="O-Glucosyltr/Glycosyltrsf_90"/>
</dbReference>
<evidence type="ECO:0000256" key="5">
    <source>
        <dbReference type="ARBA" id="ARBA00022679"/>
    </source>
</evidence>
<dbReference type="EMBL" id="CAQQ02393625">
    <property type="status" value="NOT_ANNOTATED_CDS"/>
    <property type="molecule type" value="Genomic_DNA"/>
</dbReference>
<reference evidence="8" key="2">
    <citation type="submission" date="2015-06" db="UniProtKB">
        <authorList>
            <consortium name="EnsemblMetazoa"/>
        </authorList>
    </citation>
    <scope>IDENTIFICATION</scope>
</reference>
<comment type="similarity">
    <text evidence="3">Belongs to the glycosyltransferase 90 family.</text>
</comment>
<keyword evidence="9" id="KW-1185">Reference proteome</keyword>
<keyword evidence="5" id="KW-0808">Transferase</keyword>
<dbReference type="GO" id="GO:0006493">
    <property type="term" value="P:protein O-linked glycosylation"/>
    <property type="evidence" value="ECO:0007669"/>
    <property type="project" value="TreeGrafter"/>
</dbReference>
<sequence>MNAFLCTKVPSVLVSSIGLLAARKFVSYPLTPGTSVSVKWCECDSEPESTNLYDKDFNKWLQLISSQNKSYIPCINGKEDCNCFLGQIDKDLQHFQHGIQESQIESAKYRGTKYQIIDHKLYRDSSCMFPSRCSGIEFFLKQTLDHLPDMEFIVNTRDYPQVSKAFNEKLPVFSFSRTNSDLDIMYPAWSFWAGGPAITLHPTGIGRWDKHRNSIAKAAKKFPWSEKESIGYFRGSRTSDERDSIVKLSRKHSDLVDAQYTKNQAWKSKEDTLGRDPASEVSFEEHCRYKYLFNYRGVAASFRFKHLFLCKSLVFHVGNEWQEFFYSDLKPWIHYIPLDSYPSEDDHDELAERIALNGYKQIWSNLKLKDITCYWKNLLEKYSKLIKYDVKKDENLIKIK</sequence>
<evidence type="ECO:0000256" key="4">
    <source>
        <dbReference type="ARBA" id="ARBA00022676"/>
    </source>
</evidence>
<name>T1GEY0_MEGSC</name>
<dbReference type="Proteomes" id="UP000015102">
    <property type="component" value="Unassembled WGS sequence"/>
</dbReference>
<evidence type="ECO:0000256" key="1">
    <source>
        <dbReference type="ARBA" id="ARBA00004319"/>
    </source>
</evidence>
<evidence type="ECO:0000259" key="7">
    <source>
        <dbReference type="SMART" id="SM00672"/>
    </source>
</evidence>
<feature type="domain" description="Glycosyl transferase CAP10" evidence="7">
    <location>
        <begin position="146"/>
        <end position="389"/>
    </location>
</feature>
<dbReference type="GO" id="GO:0005788">
    <property type="term" value="C:endoplasmic reticulum lumen"/>
    <property type="evidence" value="ECO:0007669"/>
    <property type="project" value="UniProtKB-SubCell"/>
</dbReference>
<evidence type="ECO:0000256" key="2">
    <source>
        <dbReference type="ARBA" id="ARBA00004922"/>
    </source>
</evidence>
<dbReference type="PANTHER" id="PTHR12203:SF35">
    <property type="entry name" value="PROTEIN O-GLUCOSYLTRANSFERASE 1"/>
    <property type="match status" value="1"/>
</dbReference>
<dbReference type="GO" id="GO:0035252">
    <property type="term" value="F:UDP-xylosyltransferase activity"/>
    <property type="evidence" value="ECO:0007669"/>
    <property type="project" value="TreeGrafter"/>
</dbReference>
<comment type="function">
    <text evidence="6">Protein O-glucosyltransferase. Catalyzes the reaction that attaches glucose through an O-glycosidic linkage to a conserved serine residue found in the consensus sequence C-X-S-X-[PA]-C in epidermal growth factor-like repeats. Regulates Notch signaling by glucosylating Notch in the ER, glucosylation is required for the correct folding and cleavage of Notch.</text>
</comment>
<evidence type="ECO:0000313" key="9">
    <source>
        <dbReference type="Proteomes" id="UP000015102"/>
    </source>
</evidence>
<dbReference type="Pfam" id="PF05686">
    <property type="entry name" value="Glyco_transf_90"/>
    <property type="match status" value="1"/>
</dbReference>
<dbReference type="OMA" id="EDDCMFP"/>
<reference evidence="9" key="1">
    <citation type="submission" date="2013-02" db="EMBL/GenBank/DDBJ databases">
        <authorList>
            <person name="Hughes D."/>
        </authorList>
    </citation>
    <scope>NUCLEOTIDE SEQUENCE</scope>
    <source>
        <strain>Durham</strain>
        <strain evidence="9">NC isolate 2 -- Noor lab</strain>
    </source>
</reference>